<dbReference type="CDD" id="cd06267">
    <property type="entry name" value="PBP1_LacI_sugar_binding-like"/>
    <property type="match status" value="1"/>
</dbReference>
<dbReference type="PROSITE" id="PS00356">
    <property type="entry name" value="HTH_LACI_1"/>
    <property type="match status" value="1"/>
</dbReference>
<comment type="caution">
    <text evidence="5">The sequence shown here is derived from an EMBL/GenBank/DDBJ whole genome shotgun (WGS) entry which is preliminary data.</text>
</comment>
<keyword evidence="2" id="KW-0238">DNA-binding</keyword>
<dbReference type="AlphaFoldDB" id="A0A7W7WEG5"/>
<keyword evidence="1" id="KW-0805">Transcription regulation</keyword>
<dbReference type="Gene3D" id="3.40.50.2300">
    <property type="match status" value="2"/>
</dbReference>
<dbReference type="PANTHER" id="PTHR30146">
    <property type="entry name" value="LACI-RELATED TRANSCRIPTIONAL REPRESSOR"/>
    <property type="match status" value="1"/>
</dbReference>
<dbReference type="Pfam" id="PF00356">
    <property type="entry name" value="LacI"/>
    <property type="match status" value="1"/>
</dbReference>
<dbReference type="InterPro" id="IPR046335">
    <property type="entry name" value="LacI/GalR-like_sensor"/>
</dbReference>
<keyword evidence="6" id="KW-1185">Reference proteome</keyword>
<evidence type="ECO:0000313" key="6">
    <source>
        <dbReference type="Proteomes" id="UP000534286"/>
    </source>
</evidence>
<dbReference type="InterPro" id="IPR028082">
    <property type="entry name" value="Peripla_BP_I"/>
</dbReference>
<dbReference type="RefSeq" id="WP_184759207.1">
    <property type="nucleotide sequence ID" value="NZ_BAABEK010000093.1"/>
</dbReference>
<proteinExistence type="predicted"/>
<dbReference type="InterPro" id="IPR000843">
    <property type="entry name" value="HTH_LacI"/>
</dbReference>
<dbReference type="Gene3D" id="1.10.260.40">
    <property type="entry name" value="lambda repressor-like DNA-binding domains"/>
    <property type="match status" value="1"/>
</dbReference>
<organism evidence="5 6">
    <name type="scientific">Streptosporangium album</name>
    <dbReference type="NCBI Taxonomy" id="47479"/>
    <lineage>
        <taxon>Bacteria</taxon>
        <taxon>Bacillati</taxon>
        <taxon>Actinomycetota</taxon>
        <taxon>Actinomycetes</taxon>
        <taxon>Streptosporangiales</taxon>
        <taxon>Streptosporangiaceae</taxon>
        <taxon>Streptosporangium</taxon>
    </lineage>
</organism>
<evidence type="ECO:0000256" key="2">
    <source>
        <dbReference type="ARBA" id="ARBA00023125"/>
    </source>
</evidence>
<dbReference type="GO" id="GO:0003700">
    <property type="term" value="F:DNA-binding transcription factor activity"/>
    <property type="evidence" value="ECO:0007669"/>
    <property type="project" value="TreeGrafter"/>
</dbReference>
<dbReference type="SUPFAM" id="SSF53822">
    <property type="entry name" value="Periplasmic binding protein-like I"/>
    <property type="match status" value="1"/>
</dbReference>
<dbReference type="Proteomes" id="UP000534286">
    <property type="component" value="Unassembled WGS sequence"/>
</dbReference>
<evidence type="ECO:0000256" key="1">
    <source>
        <dbReference type="ARBA" id="ARBA00023015"/>
    </source>
</evidence>
<reference evidence="5 6" key="1">
    <citation type="submission" date="2020-08" db="EMBL/GenBank/DDBJ databases">
        <title>Sequencing the genomes of 1000 actinobacteria strains.</title>
        <authorList>
            <person name="Klenk H.-P."/>
        </authorList>
    </citation>
    <scope>NUCLEOTIDE SEQUENCE [LARGE SCALE GENOMIC DNA]</scope>
    <source>
        <strain evidence="5 6">DSM 43023</strain>
    </source>
</reference>
<keyword evidence="3" id="KW-0804">Transcription</keyword>
<feature type="domain" description="HTH lacI-type" evidence="4">
    <location>
        <begin position="3"/>
        <end position="57"/>
    </location>
</feature>
<dbReference type="PANTHER" id="PTHR30146:SF109">
    <property type="entry name" value="HTH-TYPE TRANSCRIPTIONAL REGULATOR GALS"/>
    <property type="match status" value="1"/>
</dbReference>
<dbReference type="InterPro" id="IPR010982">
    <property type="entry name" value="Lambda_DNA-bd_dom_sf"/>
</dbReference>
<dbReference type="SUPFAM" id="SSF47413">
    <property type="entry name" value="lambda repressor-like DNA-binding domains"/>
    <property type="match status" value="1"/>
</dbReference>
<accession>A0A7W7WEG5</accession>
<protein>
    <submittedName>
        <fullName evidence="5">LacI family transcriptional regulator</fullName>
    </submittedName>
</protein>
<sequence>MKPSLIDVAARAGVSKSTVSNVLQGRQSVSPEIRERVQRTIEELGYVRNESARLLRAGHSRTVGLVVHDTANPYFTDVARGIQEELSRHGLLVMLCNADSNPVQESAYLDALEQMRFRGVILAPVLDPSHERIRALRDRGTSIVLIERDSALRDISTAACDDVAGGSIAMRHLLDLGHRDIGYVTGPLQLKPYRDRLAGAEAEIASRGVEVRLRVFESERFEDDGRSAAMSVIAAEERPTAVFCGNDLIAVNVQRAATGAELRLPDQLSIVGYDDITLADQVAASLTTVRQPRHALGVEAARLLLADAADPTSNQTVLLAPELVRRSSTSTAAPRLGGEVVS</sequence>
<dbReference type="EMBL" id="JACHJU010000005">
    <property type="protein sequence ID" value="MBB4943364.1"/>
    <property type="molecule type" value="Genomic_DNA"/>
</dbReference>
<name>A0A7W7WEG5_9ACTN</name>
<dbReference type="CDD" id="cd01392">
    <property type="entry name" value="HTH_LacI"/>
    <property type="match status" value="1"/>
</dbReference>
<dbReference type="Pfam" id="PF13377">
    <property type="entry name" value="Peripla_BP_3"/>
    <property type="match status" value="1"/>
</dbReference>
<dbReference type="SMART" id="SM00354">
    <property type="entry name" value="HTH_LACI"/>
    <property type="match status" value="1"/>
</dbReference>
<evidence type="ECO:0000313" key="5">
    <source>
        <dbReference type="EMBL" id="MBB4943364.1"/>
    </source>
</evidence>
<evidence type="ECO:0000259" key="4">
    <source>
        <dbReference type="PROSITE" id="PS50932"/>
    </source>
</evidence>
<evidence type="ECO:0000256" key="3">
    <source>
        <dbReference type="ARBA" id="ARBA00023163"/>
    </source>
</evidence>
<dbReference type="GO" id="GO:0000976">
    <property type="term" value="F:transcription cis-regulatory region binding"/>
    <property type="evidence" value="ECO:0007669"/>
    <property type="project" value="TreeGrafter"/>
</dbReference>
<dbReference type="PROSITE" id="PS50932">
    <property type="entry name" value="HTH_LACI_2"/>
    <property type="match status" value="1"/>
</dbReference>
<gene>
    <name evidence="5" type="ORF">FHR32_007764</name>
</gene>